<sequence length="154" mass="17964">MKVLLVLHKALSNREDLLEKLEEELNLLSRVIGPDSIYAVIPSEMKDLFDRFPELVFIRNDKGSFLYGLYKGLRKLRGNHVLVLDPVEKLTKEKLAQVLSAGKKNVLSKGWALLRLMDLDYVIRTVEKYREKEGSMEEVFEEVYKEYGIKYEIL</sequence>
<comment type="caution">
    <text evidence="2">The sequence shown here is derived from an EMBL/GenBank/DDBJ whole genome shotgun (WGS) entry which is preliminary data.</text>
</comment>
<accession>A0A7C5SX87</accession>
<gene>
    <name evidence="2" type="ORF">ENN04_06045</name>
</gene>
<proteinExistence type="predicted"/>
<protein>
    <submittedName>
        <fullName evidence="2">Uncharacterized protein</fullName>
    </submittedName>
</protein>
<dbReference type="EMBL" id="DSAC01000071">
    <property type="protein sequence ID" value="HHO74187.1"/>
    <property type="molecule type" value="Genomic_DNA"/>
</dbReference>
<dbReference type="AlphaFoldDB" id="A0A7C5SX87"/>
<reference evidence="2" key="1">
    <citation type="journal article" date="2020" name="mSystems">
        <title>Genome- and Community-Level Interaction Insights into Carbon Utilization and Element Cycling Functions of Hydrothermarchaeota in Hydrothermal Sediment.</title>
        <authorList>
            <person name="Zhou Z."/>
            <person name="Liu Y."/>
            <person name="Xu W."/>
            <person name="Pan J."/>
            <person name="Luo Z.H."/>
            <person name="Li M."/>
        </authorList>
    </citation>
    <scope>NUCLEOTIDE SEQUENCE [LARGE SCALE GENOMIC DNA]</scope>
    <source>
        <strain evidence="2">SpSt-114</strain>
    </source>
</reference>
<organism evidence="2">
    <name type="scientific">Thermocrinis ruber</name>
    <dbReference type="NCBI Taxonomy" id="75906"/>
    <lineage>
        <taxon>Bacteria</taxon>
        <taxon>Pseudomonadati</taxon>
        <taxon>Aquificota</taxon>
        <taxon>Aquificia</taxon>
        <taxon>Aquificales</taxon>
        <taxon>Aquificaceae</taxon>
        <taxon>Thermocrinis</taxon>
    </lineage>
</organism>
<feature type="coiled-coil region" evidence="1">
    <location>
        <begin position="4"/>
        <end position="31"/>
    </location>
</feature>
<name>A0A7C5SX87_9AQUI</name>
<keyword evidence="1" id="KW-0175">Coiled coil</keyword>
<evidence type="ECO:0000256" key="1">
    <source>
        <dbReference type="SAM" id="Coils"/>
    </source>
</evidence>
<evidence type="ECO:0000313" key="2">
    <source>
        <dbReference type="EMBL" id="HHO74187.1"/>
    </source>
</evidence>